<evidence type="ECO:0000256" key="1">
    <source>
        <dbReference type="SAM" id="MobiDB-lite"/>
    </source>
</evidence>
<protein>
    <submittedName>
        <fullName evidence="2">Uncharacterized protein</fullName>
    </submittedName>
</protein>
<accession>A0ABQ7CTU6</accession>
<dbReference type="EMBL" id="QGKV02000759">
    <property type="protein sequence ID" value="KAF3562739.1"/>
    <property type="molecule type" value="Genomic_DNA"/>
</dbReference>
<gene>
    <name evidence="2" type="ORF">DY000_02014756</name>
</gene>
<evidence type="ECO:0000313" key="3">
    <source>
        <dbReference type="Proteomes" id="UP000266723"/>
    </source>
</evidence>
<reference evidence="2 3" key="1">
    <citation type="journal article" date="2020" name="BMC Genomics">
        <title>Intraspecific diversification of the crop wild relative Brassica cretica Lam. using demographic model selection.</title>
        <authorList>
            <person name="Kioukis A."/>
            <person name="Michalopoulou V.A."/>
            <person name="Briers L."/>
            <person name="Pirintsos S."/>
            <person name="Studholme D.J."/>
            <person name="Pavlidis P."/>
            <person name="Sarris P.F."/>
        </authorList>
    </citation>
    <scope>NUCLEOTIDE SEQUENCE [LARGE SCALE GENOMIC DNA]</scope>
    <source>
        <strain evidence="3">cv. PFS-1207/04</strain>
    </source>
</reference>
<organism evidence="2 3">
    <name type="scientific">Brassica cretica</name>
    <name type="common">Mustard</name>
    <dbReference type="NCBI Taxonomy" id="69181"/>
    <lineage>
        <taxon>Eukaryota</taxon>
        <taxon>Viridiplantae</taxon>
        <taxon>Streptophyta</taxon>
        <taxon>Embryophyta</taxon>
        <taxon>Tracheophyta</taxon>
        <taxon>Spermatophyta</taxon>
        <taxon>Magnoliopsida</taxon>
        <taxon>eudicotyledons</taxon>
        <taxon>Gunneridae</taxon>
        <taxon>Pentapetalae</taxon>
        <taxon>rosids</taxon>
        <taxon>malvids</taxon>
        <taxon>Brassicales</taxon>
        <taxon>Brassicaceae</taxon>
        <taxon>Brassiceae</taxon>
        <taxon>Brassica</taxon>
    </lineage>
</organism>
<feature type="compositionally biased region" description="Basic and acidic residues" evidence="1">
    <location>
        <begin position="73"/>
        <end position="85"/>
    </location>
</feature>
<comment type="caution">
    <text evidence="2">The sequence shown here is derived from an EMBL/GenBank/DDBJ whole genome shotgun (WGS) entry which is preliminary data.</text>
</comment>
<feature type="region of interest" description="Disordered" evidence="1">
    <location>
        <begin position="73"/>
        <end position="105"/>
    </location>
</feature>
<dbReference type="Proteomes" id="UP000266723">
    <property type="component" value="Unassembled WGS sequence"/>
</dbReference>
<keyword evidence="3" id="KW-1185">Reference proteome</keyword>
<name>A0ABQ7CTU6_BRACR</name>
<proteinExistence type="predicted"/>
<evidence type="ECO:0000313" key="2">
    <source>
        <dbReference type="EMBL" id="KAF3562739.1"/>
    </source>
</evidence>
<sequence>MKRGKRRVSLNPTGEAPLQRIDFVSLSLPTENLFFSDEIHRKSGSTERYLLLLRLCGRVCAAGEAKLPSDHIAEGSHNKIHHTEEDSGCDECSTGSQRERQEDSLNSITSGKLLAFL</sequence>